<dbReference type="PRINTS" id="PR00036">
    <property type="entry name" value="HTHLACI"/>
</dbReference>
<dbReference type="InterPro" id="IPR028082">
    <property type="entry name" value="Peripla_BP_I"/>
</dbReference>
<reference evidence="6" key="1">
    <citation type="journal article" date="2019" name="Int. J. Syst. Evol. Microbiol.">
        <title>The Global Catalogue of Microorganisms (GCM) 10K type strain sequencing project: providing services to taxonomists for standard genome sequencing and annotation.</title>
        <authorList>
            <consortium name="The Broad Institute Genomics Platform"/>
            <consortium name="The Broad Institute Genome Sequencing Center for Infectious Disease"/>
            <person name="Wu L."/>
            <person name="Ma J."/>
        </authorList>
    </citation>
    <scope>NUCLEOTIDE SEQUENCE [LARGE SCALE GENOMIC DNA]</scope>
    <source>
        <strain evidence="6">CCUG 54950</strain>
    </source>
</reference>
<evidence type="ECO:0000256" key="2">
    <source>
        <dbReference type="ARBA" id="ARBA00023125"/>
    </source>
</evidence>
<evidence type="ECO:0000256" key="1">
    <source>
        <dbReference type="ARBA" id="ARBA00023015"/>
    </source>
</evidence>
<dbReference type="PANTHER" id="PTHR30146">
    <property type="entry name" value="LACI-RELATED TRANSCRIPTIONAL REPRESSOR"/>
    <property type="match status" value="1"/>
</dbReference>
<proteinExistence type="predicted"/>
<name>A0ABW4RP77_9BACL</name>
<dbReference type="InterPro" id="IPR000843">
    <property type="entry name" value="HTH_LacI"/>
</dbReference>
<keyword evidence="1" id="KW-0805">Transcription regulation</keyword>
<organism evidence="5 6">
    <name type="scientific">Paenibacillus wenxiniae</name>
    <dbReference type="NCBI Taxonomy" id="1636843"/>
    <lineage>
        <taxon>Bacteria</taxon>
        <taxon>Bacillati</taxon>
        <taxon>Bacillota</taxon>
        <taxon>Bacilli</taxon>
        <taxon>Bacillales</taxon>
        <taxon>Paenibacillaceae</taxon>
        <taxon>Paenibacillus</taxon>
    </lineage>
</organism>
<dbReference type="CDD" id="cd06294">
    <property type="entry name" value="PBP1_MalR-like"/>
    <property type="match status" value="1"/>
</dbReference>
<evidence type="ECO:0000256" key="3">
    <source>
        <dbReference type="ARBA" id="ARBA00023163"/>
    </source>
</evidence>
<protein>
    <submittedName>
        <fullName evidence="5">LacI family DNA-binding transcriptional regulator</fullName>
    </submittedName>
</protein>
<dbReference type="EMBL" id="JBHUEH010000032">
    <property type="protein sequence ID" value="MFD1888055.1"/>
    <property type="molecule type" value="Genomic_DNA"/>
</dbReference>
<dbReference type="PROSITE" id="PS50932">
    <property type="entry name" value="HTH_LACI_2"/>
    <property type="match status" value="1"/>
</dbReference>
<feature type="domain" description="HTH lacI-type" evidence="4">
    <location>
        <begin position="3"/>
        <end position="57"/>
    </location>
</feature>
<gene>
    <name evidence="5" type="ORF">ACFSC9_21460</name>
</gene>
<evidence type="ECO:0000313" key="6">
    <source>
        <dbReference type="Proteomes" id="UP001597233"/>
    </source>
</evidence>
<dbReference type="PANTHER" id="PTHR30146:SF109">
    <property type="entry name" value="HTH-TYPE TRANSCRIPTIONAL REGULATOR GALS"/>
    <property type="match status" value="1"/>
</dbReference>
<dbReference type="SMART" id="SM00354">
    <property type="entry name" value="HTH_LACI"/>
    <property type="match status" value="1"/>
</dbReference>
<dbReference type="Proteomes" id="UP001597233">
    <property type="component" value="Unassembled WGS sequence"/>
</dbReference>
<dbReference type="Gene3D" id="3.40.50.2300">
    <property type="match status" value="2"/>
</dbReference>
<keyword evidence="2 5" id="KW-0238">DNA-binding</keyword>
<dbReference type="Gene3D" id="1.10.260.40">
    <property type="entry name" value="lambda repressor-like DNA-binding domains"/>
    <property type="match status" value="1"/>
</dbReference>
<dbReference type="CDD" id="cd01392">
    <property type="entry name" value="HTH_LacI"/>
    <property type="match status" value="1"/>
</dbReference>
<keyword evidence="6" id="KW-1185">Reference proteome</keyword>
<dbReference type="Pfam" id="PF00356">
    <property type="entry name" value="LacI"/>
    <property type="match status" value="1"/>
</dbReference>
<accession>A0ABW4RP77</accession>
<sequence length="353" mass="39146">MSVTIKDVAKRAGVSPSTVSRVLSNHPRISHATSEKVRAIMQDMGYHPNIMAKSLVSKTTQSLGVILPKPAEELFLNTFFMELIRGIVAQANRSGYDVVLSSGSSEQEEVDAVSRLVYGGRIDGAILLYSRKNDPVVDFLSRNQFPAVLVGRSEQHSNMITVDTDNIQAAADATRHLIQMGHRRIGFVSGPPELVVSVDRMEGFKRALQEAGLEYRKDWIVEGEFLQESGYRAMSFFMNLPERPTALVVVDDMVSFGILRGLYELGYRVPEDVAIVSFNNIALSELSTPPLTSIDIGIYHLGYTASQALIQSIQDKNKVDETIHYQRHIVPHRLVLRESSMFSPSAPMSPPTL</sequence>
<dbReference type="InterPro" id="IPR010982">
    <property type="entry name" value="Lambda_DNA-bd_dom_sf"/>
</dbReference>
<dbReference type="InterPro" id="IPR046335">
    <property type="entry name" value="LacI/GalR-like_sensor"/>
</dbReference>
<dbReference type="Pfam" id="PF13377">
    <property type="entry name" value="Peripla_BP_3"/>
    <property type="match status" value="1"/>
</dbReference>
<dbReference type="GO" id="GO:0003677">
    <property type="term" value="F:DNA binding"/>
    <property type="evidence" value="ECO:0007669"/>
    <property type="project" value="UniProtKB-KW"/>
</dbReference>
<comment type="caution">
    <text evidence="5">The sequence shown here is derived from an EMBL/GenBank/DDBJ whole genome shotgun (WGS) entry which is preliminary data.</text>
</comment>
<keyword evidence="3" id="KW-0804">Transcription</keyword>
<evidence type="ECO:0000259" key="4">
    <source>
        <dbReference type="PROSITE" id="PS50932"/>
    </source>
</evidence>
<evidence type="ECO:0000313" key="5">
    <source>
        <dbReference type="EMBL" id="MFD1888055.1"/>
    </source>
</evidence>
<dbReference type="PROSITE" id="PS00356">
    <property type="entry name" value="HTH_LACI_1"/>
    <property type="match status" value="1"/>
</dbReference>
<dbReference type="SUPFAM" id="SSF53822">
    <property type="entry name" value="Periplasmic binding protein-like I"/>
    <property type="match status" value="1"/>
</dbReference>
<dbReference type="SUPFAM" id="SSF47413">
    <property type="entry name" value="lambda repressor-like DNA-binding domains"/>
    <property type="match status" value="1"/>
</dbReference>
<dbReference type="RefSeq" id="WP_347323676.1">
    <property type="nucleotide sequence ID" value="NZ_JBCGUH010000002.1"/>
</dbReference>